<dbReference type="InterPro" id="IPR027417">
    <property type="entry name" value="P-loop_NTPase"/>
</dbReference>
<dbReference type="SUPFAM" id="SSF52540">
    <property type="entry name" value="P-loop containing nucleoside triphosphate hydrolases"/>
    <property type="match status" value="1"/>
</dbReference>
<dbReference type="GO" id="GO:0016887">
    <property type="term" value="F:ATP hydrolysis activity"/>
    <property type="evidence" value="ECO:0007669"/>
    <property type="project" value="InterPro"/>
</dbReference>
<gene>
    <name evidence="3" type="ORF">WT26_14535</name>
</gene>
<feature type="region of interest" description="Disordered" evidence="1">
    <location>
        <begin position="497"/>
        <end position="551"/>
    </location>
</feature>
<feature type="domain" description="ATPase AAA-type core" evidence="2">
    <location>
        <begin position="861"/>
        <end position="933"/>
    </location>
</feature>
<dbReference type="EMBL" id="CP013443">
    <property type="protein sequence ID" value="AOK17109.1"/>
    <property type="molecule type" value="Genomic_DNA"/>
</dbReference>
<evidence type="ECO:0000259" key="2">
    <source>
        <dbReference type="Pfam" id="PF13304"/>
    </source>
</evidence>
<dbReference type="GO" id="GO:0005524">
    <property type="term" value="F:ATP binding"/>
    <property type="evidence" value="ECO:0007669"/>
    <property type="project" value="InterPro"/>
</dbReference>
<name>A0A1B4PT16_BURCE</name>
<dbReference type="Gene3D" id="3.40.50.300">
    <property type="entry name" value="P-loop containing nucleotide triphosphate hydrolases"/>
    <property type="match status" value="2"/>
</dbReference>
<dbReference type="Proteomes" id="UP000094776">
    <property type="component" value="Chromosome 1"/>
</dbReference>
<dbReference type="InterPro" id="IPR003959">
    <property type="entry name" value="ATPase_AAA_core"/>
</dbReference>
<sequence>MAETLDVESERGSIWHRWEPHIHTPGTALNDQYIGKAAWNTYLEKIEVADPPIRAVGITDYFSIERYLEVREYQRQGRLAGVGLIFPNVELRLGIETSKAAAINLHLLFDPSPADHIEQINRFLLELEFMYQGHNYRCQTADLIRLGKAYRHGLSDDKAALSEGANQFKVNFEQLRQAWKKNEWVRSHALIAVAGGEKDGTSGLRDSSGSFNAQRKEIEGFAHIIFSANPKQIEFWLGRGKVTVEELEREWNGCKPCLHGSDAHEISRVGEPDQSRLCWIKGDLTFETLRQACIEPEARVHVGPEPMRGALQSHTIKTLSVSNAPWLPRGTIPLNSGLVAVIGARGSGKTALADLIAAGGLALSKHLSDKSFIRRAEEHLEDCRADLHWESGETTGNLLTQTDVEDLLDDPRVQYLSQQFVDQLCSAEGLDDALIKEIEQVIFNAHSTTDRLGAESFRELLDVRLESSWQQREREKDALSKASGSLTAERVQKASLKALEKDRDEKKKSIENDKKERQSLVPKGSEERAKRYEEVSQAVEAKRQQVDRAKRRHQSLLNLKADVQDFRVRQAPQWLAEVKEERADAGLTATDWDAFKLDFTGDVDVLLEARIKQAKASIDTLQGTALSGDVTESPNVDPAVPLIAADAQLDLQTLSLLERELLRLRNLVGVDVQNAKRFANLSERITKAEAALAKVIQQIAHIGGADERIRVLIEARRKAYKGIFQAIEEEEAELQTLYAPIKTRIDEAEGSLSKLSFSVRRQVNVDAWASAGEALLDLRTAGPFKGRGELSRVAKESLLPAWCTGNAEQAANALLEFAKANEENLKLHRPEGEDPRVWAGQIADWLFGTDHISVGYGLQYDGVDIEQLSPGTRGIVLLLLYLAIDAEDVRPLIIDQPEENLDPQSIFQELVQRFRLAKQRRQIIIVTHNANLVVNTDADQVIVAKCGPHRPGQLPSIAYECGSLENARIRQHVCDILEGGERAFKERAKRLRVGLE</sequence>
<evidence type="ECO:0000313" key="4">
    <source>
        <dbReference type="Proteomes" id="UP000094776"/>
    </source>
</evidence>
<dbReference type="InterPro" id="IPR054787">
    <property type="entry name" value="TrlF_ATPase"/>
</dbReference>
<feature type="compositionally biased region" description="Basic and acidic residues" evidence="1">
    <location>
        <begin position="498"/>
        <end position="548"/>
    </location>
</feature>
<dbReference type="AlphaFoldDB" id="A0A1B4PT16"/>
<reference evidence="3 4" key="1">
    <citation type="submission" date="2015-12" db="EMBL/GenBank/DDBJ databases">
        <title>Diversity of Burkholderia near neighbor genomes.</title>
        <authorList>
            <person name="Sahl J."/>
            <person name="Wagner D."/>
            <person name="Keim P."/>
        </authorList>
    </citation>
    <scope>NUCLEOTIDE SEQUENCE [LARGE SCALE GENOMIC DNA]</scope>
    <source>
        <strain evidence="3 4">MSMB1184WGS</strain>
    </source>
</reference>
<dbReference type="Pfam" id="PF13304">
    <property type="entry name" value="AAA_21"/>
    <property type="match status" value="1"/>
</dbReference>
<organism evidence="3 4">
    <name type="scientific">Burkholderia cepacia</name>
    <name type="common">Pseudomonas cepacia</name>
    <dbReference type="NCBI Taxonomy" id="292"/>
    <lineage>
        <taxon>Bacteria</taxon>
        <taxon>Pseudomonadati</taxon>
        <taxon>Pseudomonadota</taxon>
        <taxon>Betaproteobacteria</taxon>
        <taxon>Burkholderiales</taxon>
        <taxon>Burkholderiaceae</taxon>
        <taxon>Burkholderia</taxon>
        <taxon>Burkholderia cepacia complex</taxon>
    </lineage>
</organism>
<proteinExistence type="predicted"/>
<accession>A0A1B4PT16</accession>
<dbReference type="RefSeq" id="WP_069270365.1">
    <property type="nucleotide sequence ID" value="NZ_CP013443.1"/>
</dbReference>
<protein>
    <recommendedName>
        <fullName evidence="2">ATPase AAA-type core domain-containing protein</fullName>
    </recommendedName>
</protein>
<evidence type="ECO:0000313" key="3">
    <source>
        <dbReference type="EMBL" id="AOK17109.1"/>
    </source>
</evidence>
<dbReference type="NCBIfam" id="NF045780">
    <property type="entry name" value="TrlF_fam_ATP"/>
    <property type="match status" value="1"/>
</dbReference>
<evidence type="ECO:0000256" key="1">
    <source>
        <dbReference type="SAM" id="MobiDB-lite"/>
    </source>
</evidence>